<dbReference type="KEGG" id="adin:H7849_15405"/>
<evidence type="ECO:0000313" key="1">
    <source>
        <dbReference type="EMBL" id="QNI30528.1"/>
    </source>
</evidence>
<reference evidence="1 2" key="1">
    <citation type="submission" date="2020-08" db="EMBL/GenBank/DDBJ databases">
        <title>Edaphobacter telluris sp. nov. and Acidobacterium dinghuensis sp. nov., two acidobacteria isolated from forest soil.</title>
        <authorList>
            <person name="Fu J."/>
            <person name="Qiu L."/>
        </authorList>
    </citation>
    <scope>NUCLEOTIDE SEQUENCE [LARGE SCALE GENOMIC DNA]</scope>
    <source>
        <strain evidence="1">4Y35</strain>
    </source>
</reference>
<protein>
    <submittedName>
        <fullName evidence="1">Uncharacterized protein</fullName>
    </submittedName>
</protein>
<dbReference type="AlphaFoldDB" id="A0A7G8BDA8"/>
<dbReference type="RefSeq" id="WP_186740471.1">
    <property type="nucleotide sequence ID" value="NZ_CP060394.1"/>
</dbReference>
<evidence type="ECO:0000313" key="2">
    <source>
        <dbReference type="Proteomes" id="UP000515312"/>
    </source>
</evidence>
<dbReference type="Proteomes" id="UP000515312">
    <property type="component" value="Chromosome"/>
</dbReference>
<proteinExistence type="predicted"/>
<organism evidence="1 2">
    <name type="scientific">Alloacidobacterium dinghuense</name>
    <dbReference type="NCBI Taxonomy" id="2763107"/>
    <lineage>
        <taxon>Bacteria</taxon>
        <taxon>Pseudomonadati</taxon>
        <taxon>Acidobacteriota</taxon>
        <taxon>Terriglobia</taxon>
        <taxon>Terriglobales</taxon>
        <taxon>Acidobacteriaceae</taxon>
        <taxon>Alloacidobacterium</taxon>
    </lineage>
</organism>
<dbReference type="EMBL" id="CP060394">
    <property type="protein sequence ID" value="QNI30528.1"/>
    <property type="molecule type" value="Genomic_DNA"/>
</dbReference>
<keyword evidence="2" id="KW-1185">Reference proteome</keyword>
<accession>A0A7G8BDA8</accession>
<gene>
    <name evidence="1" type="ORF">H7849_15405</name>
</gene>
<name>A0A7G8BDA8_9BACT</name>
<sequence>MSPEVAQAMKKQLKAFRKKFHRDPGPGDPIFFDPDADTPQPFSEAKASEIFDEMMNVAKEANIRPALIYAMKKTGRIVTEQNRKLLSPEELAEWDAAIDEYKSMQ</sequence>